<evidence type="ECO:0000256" key="2">
    <source>
        <dbReference type="ARBA" id="ARBA00001946"/>
    </source>
</evidence>
<evidence type="ECO:0000313" key="18">
    <source>
        <dbReference type="EMBL" id="PZC77650.1"/>
    </source>
</evidence>
<evidence type="ECO:0000256" key="1">
    <source>
        <dbReference type="ARBA" id="ARBA00001593"/>
    </source>
</evidence>
<dbReference type="GO" id="GO:0005886">
    <property type="term" value="C:plasma membrane"/>
    <property type="evidence" value="ECO:0007669"/>
    <property type="project" value="TreeGrafter"/>
</dbReference>
<evidence type="ECO:0000256" key="3">
    <source>
        <dbReference type="ARBA" id="ARBA00004141"/>
    </source>
</evidence>
<dbReference type="Proteomes" id="UP000249218">
    <property type="component" value="Unassembled WGS sequence"/>
</dbReference>
<keyword evidence="9" id="KW-0460">Magnesium</keyword>
<dbReference type="GO" id="GO:0005524">
    <property type="term" value="F:ATP binding"/>
    <property type="evidence" value="ECO:0007669"/>
    <property type="project" value="UniProtKB-KW"/>
</dbReference>
<feature type="compositionally biased region" description="Polar residues" evidence="15">
    <location>
        <begin position="803"/>
        <end position="814"/>
    </location>
</feature>
<feature type="transmembrane region" description="Helical" evidence="16">
    <location>
        <begin position="251"/>
        <end position="274"/>
    </location>
</feature>
<keyword evidence="11" id="KW-0115">cAMP biosynthesis</keyword>
<dbReference type="AlphaFoldDB" id="A0A2W1BXV9"/>
<evidence type="ECO:0000256" key="13">
    <source>
        <dbReference type="ARBA" id="ARBA00023239"/>
    </source>
</evidence>
<sequence length="829" mass="94747">MLFVSFTFKNLLSSRVHISSSTFEYLKGAFKVEPGDGGARDPYLQAHLPATYFISVLEQPQRIKKTSVRRLENGSGTCQKVNQSNLSAVPAPPRPNYKALRRLRRGFEDEDWKPEMPFENYYHGDRRESEIKGRTDVEGVNEEEKLNQLIEACRRHMNAWSLRFNRPALESSFSVLDEETFKSNVMSCLVLWLFVVAVQTVAHYNCRNLMIVLAVMTIALVLCFLLVMVQEFPYLHRHLVASSAKINSTRILRVMHICFFIFVMSLSSTLKLYICPLASHKAVTNNTNYTLHNSTSTLSDGDNDTDECYRPEYVVFTWVLCLVALTSVLKLYYLIKTLLATINVIMYIILLVHFYMYNDIEDTVLLSAQMLVLICGFLIVVVVHARQVEVISRLDFMWKRQAKTDLERMEFAQNMHKQLLGHILPDHVVEHFLSKDWHPDKLYCQQHDEVGVMFASLSDVYMLFETGDAFKGLRAINRIILIFDNLLLETKYKCIEKIKTISGTYMVASGLDPRFKSRKNDRNHLYALVDFASTIIEALNGLPTYKFKVRIGISCGPLVGGVIGARKPVYDIWGNTVNEASRMESTGDFNLIQVPSHTRQLLKDQFILKLRGEVEVKGKGMMETWWVPSGQYWTADPDYKKKLAAAHYEMTIRSLCESGHIKDNVIDRVPQERRRFIHIARRLVSNAFLYSAHGTNSVAKRLILDREDRWNKSNLLPTDPSDEDAEETPLHPFASLLYSVQRTKQHIHTHPLYTSNEFLAEAVDPPQRKQPNGTNLPHNDDRVSANEHGQVVPPPPPPMPNTHGASTSAESVVSNPPPPPPLPHLRTRN</sequence>
<evidence type="ECO:0000256" key="9">
    <source>
        <dbReference type="ARBA" id="ARBA00022842"/>
    </source>
</evidence>
<keyword evidence="12 16" id="KW-0472">Membrane</keyword>
<keyword evidence="5 16" id="KW-0812">Transmembrane</keyword>
<dbReference type="Gene3D" id="3.30.70.1230">
    <property type="entry name" value="Nucleotide cyclase"/>
    <property type="match status" value="1"/>
</dbReference>
<protein>
    <recommendedName>
        <fullName evidence="4">adenylate cyclase</fullName>
        <ecNumber evidence="4">4.6.1.1</ecNumber>
    </recommendedName>
</protein>
<evidence type="ECO:0000256" key="12">
    <source>
        <dbReference type="ARBA" id="ARBA00023136"/>
    </source>
</evidence>
<keyword evidence="7" id="KW-0547">Nucleotide-binding</keyword>
<organism evidence="18 19">
    <name type="scientific">Helicoverpa armigera</name>
    <name type="common">Cotton bollworm</name>
    <name type="synonym">Heliothis armigera</name>
    <dbReference type="NCBI Taxonomy" id="29058"/>
    <lineage>
        <taxon>Eukaryota</taxon>
        <taxon>Metazoa</taxon>
        <taxon>Ecdysozoa</taxon>
        <taxon>Arthropoda</taxon>
        <taxon>Hexapoda</taxon>
        <taxon>Insecta</taxon>
        <taxon>Pterygota</taxon>
        <taxon>Neoptera</taxon>
        <taxon>Endopterygota</taxon>
        <taxon>Lepidoptera</taxon>
        <taxon>Glossata</taxon>
        <taxon>Ditrysia</taxon>
        <taxon>Noctuoidea</taxon>
        <taxon>Noctuidae</taxon>
        <taxon>Heliothinae</taxon>
        <taxon>Helicoverpa</taxon>
    </lineage>
</organism>
<feature type="transmembrane region" description="Helical" evidence="16">
    <location>
        <begin position="313"/>
        <end position="333"/>
    </location>
</feature>
<dbReference type="GO" id="GO:0035556">
    <property type="term" value="P:intracellular signal transduction"/>
    <property type="evidence" value="ECO:0007669"/>
    <property type="project" value="InterPro"/>
</dbReference>
<accession>A0A2W1BXV9</accession>
<evidence type="ECO:0000256" key="11">
    <source>
        <dbReference type="ARBA" id="ARBA00022998"/>
    </source>
</evidence>
<feature type="transmembrane region" description="Helical" evidence="16">
    <location>
        <begin position="185"/>
        <end position="204"/>
    </location>
</feature>
<dbReference type="GO" id="GO:0046872">
    <property type="term" value="F:metal ion binding"/>
    <property type="evidence" value="ECO:0007669"/>
    <property type="project" value="UniProtKB-KW"/>
</dbReference>
<evidence type="ECO:0000256" key="4">
    <source>
        <dbReference type="ARBA" id="ARBA00012201"/>
    </source>
</evidence>
<dbReference type="SMART" id="SM00044">
    <property type="entry name" value="CYCc"/>
    <property type="match status" value="1"/>
</dbReference>
<dbReference type="FunFam" id="3.30.70.1230:FF:000008">
    <property type="entry name" value="Adenylate cyclase type 9"/>
    <property type="match status" value="1"/>
</dbReference>
<dbReference type="InterPro" id="IPR029787">
    <property type="entry name" value="Nucleotide_cyclase"/>
</dbReference>
<evidence type="ECO:0000256" key="10">
    <source>
        <dbReference type="ARBA" id="ARBA00022989"/>
    </source>
</evidence>
<dbReference type="Pfam" id="PF00211">
    <property type="entry name" value="Guanylate_cyc"/>
    <property type="match status" value="1"/>
</dbReference>
<keyword evidence="10 16" id="KW-1133">Transmembrane helix</keyword>
<dbReference type="PANTHER" id="PTHR45627">
    <property type="entry name" value="ADENYLATE CYCLASE TYPE 1"/>
    <property type="match status" value="1"/>
</dbReference>
<feature type="transmembrane region" description="Helical" evidence="16">
    <location>
        <begin position="363"/>
        <end position="383"/>
    </location>
</feature>
<comment type="similarity">
    <text evidence="14">Belongs to the adenylyl cyclase class-4/guanylyl cyclase family.</text>
</comment>
<name>A0A2W1BXV9_HELAM</name>
<dbReference type="GO" id="GO:0006171">
    <property type="term" value="P:cAMP biosynthetic process"/>
    <property type="evidence" value="ECO:0007669"/>
    <property type="project" value="UniProtKB-KW"/>
</dbReference>
<dbReference type="PROSITE" id="PS50125">
    <property type="entry name" value="GUANYLATE_CYCLASE_2"/>
    <property type="match status" value="1"/>
</dbReference>
<comment type="cofactor">
    <cofactor evidence="2">
        <name>Mg(2+)</name>
        <dbReference type="ChEBI" id="CHEBI:18420"/>
    </cofactor>
</comment>
<feature type="transmembrane region" description="Helical" evidence="16">
    <location>
        <begin position="338"/>
        <end position="357"/>
    </location>
</feature>
<evidence type="ECO:0000256" key="14">
    <source>
        <dbReference type="RuleBase" id="RU000405"/>
    </source>
</evidence>
<keyword evidence="8" id="KW-0067">ATP-binding</keyword>
<keyword evidence="19" id="KW-1185">Reference proteome</keyword>
<dbReference type="GO" id="GO:0004016">
    <property type="term" value="F:adenylate cyclase activity"/>
    <property type="evidence" value="ECO:0007669"/>
    <property type="project" value="UniProtKB-EC"/>
</dbReference>
<dbReference type="EMBL" id="KZ149923">
    <property type="protein sequence ID" value="PZC77650.1"/>
    <property type="molecule type" value="Genomic_DNA"/>
</dbReference>
<evidence type="ECO:0000259" key="17">
    <source>
        <dbReference type="PROSITE" id="PS50125"/>
    </source>
</evidence>
<dbReference type="OrthoDB" id="2107370at2759"/>
<comment type="subcellular location">
    <subcellularLocation>
        <location evidence="3">Membrane</location>
        <topology evidence="3">Multi-pass membrane protein</topology>
    </subcellularLocation>
</comment>
<evidence type="ECO:0000256" key="5">
    <source>
        <dbReference type="ARBA" id="ARBA00022692"/>
    </source>
</evidence>
<feature type="domain" description="Guanylate cyclase" evidence="17">
    <location>
        <begin position="451"/>
        <end position="584"/>
    </location>
</feature>
<feature type="transmembrane region" description="Helical" evidence="16">
    <location>
        <begin position="210"/>
        <end position="230"/>
    </location>
</feature>
<feature type="region of interest" description="Disordered" evidence="15">
    <location>
        <begin position="765"/>
        <end position="829"/>
    </location>
</feature>
<dbReference type="InterPro" id="IPR018297">
    <property type="entry name" value="A/G_cyclase_CS"/>
</dbReference>
<evidence type="ECO:0000256" key="16">
    <source>
        <dbReference type="SAM" id="Phobius"/>
    </source>
</evidence>
<dbReference type="CDD" id="cd07302">
    <property type="entry name" value="CHD"/>
    <property type="match status" value="1"/>
</dbReference>
<comment type="catalytic activity">
    <reaction evidence="1">
        <text>ATP = 3',5'-cyclic AMP + diphosphate</text>
        <dbReference type="Rhea" id="RHEA:15389"/>
        <dbReference type="ChEBI" id="CHEBI:30616"/>
        <dbReference type="ChEBI" id="CHEBI:33019"/>
        <dbReference type="ChEBI" id="CHEBI:58165"/>
        <dbReference type="EC" id="4.6.1.1"/>
    </reaction>
</comment>
<evidence type="ECO:0000256" key="7">
    <source>
        <dbReference type="ARBA" id="ARBA00022741"/>
    </source>
</evidence>
<dbReference type="SUPFAM" id="SSF55073">
    <property type="entry name" value="Nucleotide cyclase"/>
    <property type="match status" value="1"/>
</dbReference>
<evidence type="ECO:0000256" key="6">
    <source>
        <dbReference type="ARBA" id="ARBA00022723"/>
    </source>
</evidence>
<evidence type="ECO:0000313" key="19">
    <source>
        <dbReference type="Proteomes" id="UP000249218"/>
    </source>
</evidence>
<proteinExistence type="inferred from homology"/>
<dbReference type="EC" id="4.6.1.1" evidence="4"/>
<keyword evidence="13 14" id="KW-0456">Lyase</keyword>
<evidence type="ECO:0000256" key="15">
    <source>
        <dbReference type="SAM" id="MobiDB-lite"/>
    </source>
</evidence>
<dbReference type="GO" id="GO:0007189">
    <property type="term" value="P:adenylate cyclase-activating G protein-coupled receptor signaling pathway"/>
    <property type="evidence" value="ECO:0007669"/>
    <property type="project" value="TreeGrafter"/>
</dbReference>
<dbReference type="InterPro" id="IPR001054">
    <property type="entry name" value="A/G_cyclase"/>
</dbReference>
<evidence type="ECO:0000256" key="8">
    <source>
        <dbReference type="ARBA" id="ARBA00022840"/>
    </source>
</evidence>
<gene>
    <name evidence="18" type="primary">HaOG203094</name>
    <name evidence="18" type="ORF">B5X24_HaOG203094</name>
</gene>
<dbReference type="PANTHER" id="PTHR45627:SF1">
    <property type="entry name" value="ADENYLATE CYCLASE TYPE 8"/>
    <property type="match status" value="1"/>
</dbReference>
<dbReference type="PROSITE" id="PS00452">
    <property type="entry name" value="GUANYLATE_CYCLASE_1"/>
    <property type="match status" value="1"/>
</dbReference>
<keyword evidence="6" id="KW-0479">Metal-binding</keyword>
<reference evidence="18 19" key="1">
    <citation type="journal article" date="2017" name="BMC Biol.">
        <title>Genomic innovations, transcriptional plasticity and gene loss underlying the evolution and divergence of two highly polyphagous and invasive Helicoverpa pest species.</title>
        <authorList>
            <person name="Pearce S.L."/>
            <person name="Clarke D.F."/>
            <person name="East P.D."/>
            <person name="Elfekih S."/>
            <person name="Gordon K.H."/>
            <person name="Jermiin L.S."/>
            <person name="McGaughran A."/>
            <person name="Oakeshott J.G."/>
            <person name="Papanikolaou A."/>
            <person name="Perera O.P."/>
            <person name="Rane R.V."/>
            <person name="Richards S."/>
            <person name="Tay W.T."/>
            <person name="Walsh T.K."/>
            <person name="Anderson A."/>
            <person name="Anderson C.J."/>
            <person name="Asgari S."/>
            <person name="Board P.G."/>
            <person name="Bretschneider A."/>
            <person name="Campbell P.M."/>
            <person name="Chertemps T."/>
            <person name="Christeller J.T."/>
            <person name="Coppin C.W."/>
            <person name="Downes S.J."/>
            <person name="Duan G."/>
            <person name="Farnsworth C.A."/>
            <person name="Good R.T."/>
            <person name="Han L.B."/>
            <person name="Han Y.C."/>
            <person name="Hatje K."/>
            <person name="Horne I."/>
            <person name="Huang Y.P."/>
            <person name="Hughes D.S."/>
            <person name="Jacquin-Joly E."/>
            <person name="James W."/>
            <person name="Jhangiani S."/>
            <person name="Kollmar M."/>
            <person name="Kuwar S.S."/>
            <person name="Li S."/>
            <person name="Liu N.Y."/>
            <person name="Maibeche M.T."/>
            <person name="Miller J.R."/>
            <person name="Montagne N."/>
            <person name="Perry T."/>
            <person name="Qu J."/>
            <person name="Song S.V."/>
            <person name="Sutton G.G."/>
            <person name="Vogel H."/>
            <person name="Walenz B.P."/>
            <person name="Xu W."/>
            <person name="Zhang H.J."/>
            <person name="Zou Z."/>
            <person name="Batterham P."/>
            <person name="Edwards O.R."/>
            <person name="Feyereisen R."/>
            <person name="Gibbs R.A."/>
            <person name="Heckel D.G."/>
            <person name="McGrath A."/>
            <person name="Robin C."/>
            <person name="Scherer S.E."/>
            <person name="Worley K.C."/>
            <person name="Wu Y.D."/>
        </authorList>
    </citation>
    <scope>NUCLEOTIDE SEQUENCE [LARGE SCALE GENOMIC DNA]</scope>
    <source>
        <strain evidence="18">Harm_GR_Male_#8</strain>
        <tissue evidence="18">Whole organism</tissue>
    </source>
</reference>